<dbReference type="InterPro" id="IPR050793">
    <property type="entry name" value="CMP-NeuNAc_synthase"/>
</dbReference>
<comment type="caution">
    <text evidence="1">The sequence shown here is derived from an EMBL/GenBank/DDBJ whole genome shotgun (WGS) entry which is preliminary data.</text>
</comment>
<organism evidence="1 2">
    <name type="scientific">Leptospira harrisiae</name>
    <dbReference type="NCBI Taxonomy" id="2023189"/>
    <lineage>
        <taxon>Bacteria</taxon>
        <taxon>Pseudomonadati</taxon>
        <taxon>Spirochaetota</taxon>
        <taxon>Spirochaetia</taxon>
        <taxon>Leptospirales</taxon>
        <taxon>Leptospiraceae</taxon>
        <taxon>Leptospira</taxon>
    </lineage>
</organism>
<dbReference type="SUPFAM" id="SSF53448">
    <property type="entry name" value="Nucleotide-diphospho-sugar transferases"/>
    <property type="match status" value="1"/>
</dbReference>
<reference evidence="1 2" key="1">
    <citation type="submission" date="2017-07" db="EMBL/GenBank/DDBJ databases">
        <title>Leptospira spp. isolated from tropical soils.</title>
        <authorList>
            <person name="Thibeaux R."/>
            <person name="Iraola G."/>
            <person name="Ferres I."/>
            <person name="Bierque E."/>
            <person name="Girault D."/>
            <person name="Soupe-Gilbert M.-E."/>
            <person name="Picardeau M."/>
            <person name="Goarant C."/>
        </authorList>
    </citation>
    <scope>NUCLEOTIDE SEQUENCE [LARGE SCALE GENOMIC DNA]</scope>
    <source>
        <strain evidence="1 2">FH2-B-A1</strain>
    </source>
</reference>
<dbReference type="AlphaFoldDB" id="A0A2N0APV0"/>
<dbReference type="Gene3D" id="3.90.550.10">
    <property type="entry name" value="Spore Coat Polysaccharide Biosynthesis Protein SpsA, Chain A"/>
    <property type="match status" value="1"/>
</dbReference>
<dbReference type="EMBL" id="NPDX01000001">
    <property type="protein sequence ID" value="PJZ86300.1"/>
    <property type="molecule type" value="Genomic_DNA"/>
</dbReference>
<dbReference type="PANTHER" id="PTHR21485:SF6">
    <property type="entry name" value="N-ACYLNEURAMINATE CYTIDYLYLTRANSFERASE-RELATED"/>
    <property type="match status" value="1"/>
</dbReference>
<gene>
    <name evidence="1" type="ORF">CH364_09080</name>
</gene>
<dbReference type="GO" id="GO:0008781">
    <property type="term" value="F:N-acylneuraminate cytidylyltransferase activity"/>
    <property type="evidence" value="ECO:0007669"/>
    <property type="project" value="TreeGrafter"/>
</dbReference>
<keyword evidence="1" id="KW-0808">Transferase</keyword>
<sequence length="247" mass="28016">MNKAIAIIPARSGSKSIKDKNLAMLSGHPLIAYSIAAGVMSKAVSRTIVSTDSEEYAAIARRYGAEIPFLRPSEFSTDTSTDRDFMLHAMQWVKDHEQNVPEFWVHLRPTTPLRDPKHIDQAVEILELDKEATALRSAHLCSESPFKWFRKNNQGYLTALTSEETSLDRFNLPRQSYPDVYIPDGYVDVVKSSFILNTELFHGNRVIGYVSPACTEVDSPEELDILEFQIKKYGSPLLEYLNQMEKK</sequence>
<dbReference type="Proteomes" id="UP000232145">
    <property type="component" value="Unassembled WGS sequence"/>
</dbReference>
<evidence type="ECO:0000313" key="2">
    <source>
        <dbReference type="Proteomes" id="UP000232145"/>
    </source>
</evidence>
<name>A0A2N0APV0_9LEPT</name>
<dbReference type="InterPro" id="IPR003329">
    <property type="entry name" value="Cytidylyl_trans"/>
</dbReference>
<keyword evidence="1" id="KW-0548">Nucleotidyltransferase</keyword>
<dbReference type="CDD" id="cd02513">
    <property type="entry name" value="CMP-NeuAc_Synthase"/>
    <property type="match status" value="1"/>
</dbReference>
<accession>A0A2N0APV0</accession>
<dbReference type="PANTHER" id="PTHR21485">
    <property type="entry name" value="HAD SUPERFAMILY MEMBERS CMAS AND KDSC"/>
    <property type="match status" value="1"/>
</dbReference>
<dbReference type="RefSeq" id="WP_100743182.1">
    <property type="nucleotide sequence ID" value="NZ_NPDW01000001.1"/>
</dbReference>
<keyword evidence="2" id="KW-1185">Reference proteome</keyword>
<evidence type="ECO:0000313" key="1">
    <source>
        <dbReference type="EMBL" id="PJZ86300.1"/>
    </source>
</evidence>
<dbReference type="OrthoDB" id="9805604at2"/>
<protein>
    <submittedName>
        <fullName evidence="1">Cytidylyltransferase</fullName>
    </submittedName>
</protein>
<proteinExistence type="predicted"/>
<dbReference type="InterPro" id="IPR029044">
    <property type="entry name" value="Nucleotide-diphossugar_trans"/>
</dbReference>
<dbReference type="Pfam" id="PF02348">
    <property type="entry name" value="CTP_transf_3"/>
    <property type="match status" value="1"/>
</dbReference>